<name>A0AA39USN4_9AGAR</name>
<reference evidence="1" key="1">
    <citation type="submission" date="2023-06" db="EMBL/GenBank/DDBJ databases">
        <authorList>
            <consortium name="Lawrence Berkeley National Laboratory"/>
            <person name="Ahrendt S."/>
            <person name="Sahu N."/>
            <person name="Indic B."/>
            <person name="Wong-Bajracharya J."/>
            <person name="Merenyi Z."/>
            <person name="Ke H.-M."/>
            <person name="Monk M."/>
            <person name="Kocsube S."/>
            <person name="Drula E."/>
            <person name="Lipzen A."/>
            <person name="Balint B."/>
            <person name="Henrissat B."/>
            <person name="Andreopoulos B."/>
            <person name="Martin F.M."/>
            <person name="Harder C.B."/>
            <person name="Rigling D."/>
            <person name="Ford K.L."/>
            <person name="Foster G.D."/>
            <person name="Pangilinan J."/>
            <person name="Papanicolaou A."/>
            <person name="Barry K."/>
            <person name="LaButti K."/>
            <person name="Viragh M."/>
            <person name="Koriabine M."/>
            <person name="Yan M."/>
            <person name="Riley R."/>
            <person name="Champramary S."/>
            <person name="Plett K.L."/>
            <person name="Tsai I.J."/>
            <person name="Slot J."/>
            <person name="Sipos G."/>
            <person name="Plett J."/>
            <person name="Nagy L.G."/>
            <person name="Grigoriev I.V."/>
        </authorList>
    </citation>
    <scope>NUCLEOTIDE SEQUENCE</scope>
    <source>
        <strain evidence="1">HWK02</strain>
    </source>
</reference>
<sequence>MAYADAHVDSKFEEITGLRDLDVRHQFAYLARIVPLNPAQCNALRASADSTSALRRTGYMFLIHCGVRLIVPQMDCGMMLDLNTLRIGIDWRTTRYGWPISGFGAPQARLLFQPHAKVREPLTTTLGLAICAPSTHWAEGTGGFFIIEGGDTKRLLLIASPSLWTGTRPHFERKNTSELRHDVTLFDASTFFNKYLRFIQTIKGKDDEEVKEELQNAQGELVEASKALEKLHTFYQEVSTHRATQGAAF</sequence>
<evidence type="ECO:0000313" key="1">
    <source>
        <dbReference type="EMBL" id="KAK0495719.1"/>
    </source>
</evidence>
<evidence type="ECO:0000313" key="2">
    <source>
        <dbReference type="Proteomes" id="UP001175228"/>
    </source>
</evidence>
<accession>A0AA39USN4</accession>
<comment type="caution">
    <text evidence="1">The sequence shown here is derived from an EMBL/GenBank/DDBJ whole genome shotgun (WGS) entry which is preliminary data.</text>
</comment>
<dbReference type="EMBL" id="JAUEPU010000017">
    <property type="protein sequence ID" value="KAK0495719.1"/>
    <property type="molecule type" value="Genomic_DNA"/>
</dbReference>
<gene>
    <name evidence="1" type="ORF">EDD18DRAFT_1354223</name>
</gene>
<dbReference type="Proteomes" id="UP001175228">
    <property type="component" value="Unassembled WGS sequence"/>
</dbReference>
<organism evidence="1 2">
    <name type="scientific">Armillaria luteobubalina</name>
    <dbReference type="NCBI Taxonomy" id="153913"/>
    <lineage>
        <taxon>Eukaryota</taxon>
        <taxon>Fungi</taxon>
        <taxon>Dikarya</taxon>
        <taxon>Basidiomycota</taxon>
        <taxon>Agaricomycotina</taxon>
        <taxon>Agaricomycetes</taxon>
        <taxon>Agaricomycetidae</taxon>
        <taxon>Agaricales</taxon>
        <taxon>Marasmiineae</taxon>
        <taxon>Physalacriaceae</taxon>
        <taxon>Armillaria</taxon>
    </lineage>
</organism>
<proteinExistence type="predicted"/>
<dbReference type="AlphaFoldDB" id="A0AA39USN4"/>
<protein>
    <submittedName>
        <fullName evidence="1">Uncharacterized protein</fullName>
    </submittedName>
</protein>
<keyword evidence="2" id="KW-1185">Reference proteome</keyword>